<feature type="region of interest" description="Disordered" evidence="1">
    <location>
        <begin position="584"/>
        <end position="619"/>
    </location>
</feature>
<dbReference type="InterPro" id="IPR011992">
    <property type="entry name" value="EF-hand-dom_pair"/>
</dbReference>
<keyword evidence="3" id="KW-1185">Reference proteome</keyword>
<feature type="compositionally biased region" description="Polar residues" evidence="1">
    <location>
        <begin position="609"/>
        <end position="619"/>
    </location>
</feature>
<feature type="region of interest" description="Disordered" evidence="1">
    <location>
        <begin position="349"/>
        <end position="388"/>
    </location>
</feature>
<sequence>MRGHAHIERAGDPVASAAPVGLPSGGATPSATTSVVGFKPKTAQAPVHGTAGNGGVHDTAAASGGASHEQWKVLAGILAKLPDLDLCEMSRVKSCFSAALGEGRENIMNGLELRVVFGELGLYPSEAELNLILSAYRGRVSLVTLTQYLRLYKKELWVNRAAAAAAAAAGRSDSLQMSSVPAIQRSYKAFSSSHHMAAAREGRFAVGGGGDEDTLKAFVALGGSEDGGGEIAASTLRDAIRGFGLTIDIDALIRSVDVHHSGMLDYVDFCALWSQSASTSAELGDAGGAELAGGAEGGEEARRASGDPARVADYRRHSSFGSLMSDSHRRFLSLMANTPRRASLAAGALRRRSQVLTQQREQTSASPHARGSRRLPQSTSISGTAAACSGSVSGTGYGHSVRGVAALKASATPPTPITDEEHMTLVSMYLFPEQYESTARRVPHFAAAPHLGSVAPGAAGAGGTAGGESMPYSGALHLKSLSRPSVAGARSRSSSRQTRGVGGSLAAKKGNNGVDADGGNTLIADFFSPRNHNVYRPPSPMILSMRSTTAHRNRLKRLEQQRKARKVQLPPVAAATMAYQQQRQRLGSHATTAATRGGSDGLGDLDNVATASPSKVSTW</sequence>
<dbReference type="RefSeq" id="XP_067181712.1">
    <property type="nucleotide sequence ID" value="XM_067325537.1"/>
</dbReference>
<feature type="region of interest" description="Disordered" evidence="1">
    <location>
        <begin position="1"/>
        <end position="33"/>
    </location>
</feature>
<feature type="region of interest" description="Disordered" evidence="1">
    <location>
        <begin position="284"/>
        <end position="310"/>
    </location>
</feature>
<comment type="caution">
    <text evidence="2">The sequence shown here is derived from an EMBL/GenBank/DDBJ whole genome shotgun (WGS) entry which is preliminary data.</text>
</comment>
<feature type="compositionally biased region" description="Gly residues" evidence="1">
    <location>
        <begin position="285"/>
        <end position="296"/>
    </location>
</feature>
<protein>
    <recommendedName>
        <fullName evidence="4">EF-hand domain-containing protein</fullName>
    </recommendedName>
</protein>
<feature type="compositionally biased region" description="Basic and acidic residues" evidence="1">
    <location>
        <begin position="1"/>
        <end position="11"/>
    </location>
</feature>
<feature type="compositionally biased region" description="Polar residues" evidence="1">
    <location>
        <begin position="584"/>
        <end position="594"/>
    </location>
</feature>
<feature type="region of interest" description="Disordered" evidence="1">
    <location>
        <begin position="483"/>
        <end position="514"/>
    </location>
</feature>
<reference evidence="2 3" key="1">
    <citation type="submission" date="2021-03" db="EMBL/GenBank/DDBJ databases">
        <title>Leishmania (Mundinia) martiniquensis Genome sequencing and assembly.</title>
        <authorList>
            <person name="Almutairi H."/>
            <person name="Gatherer D."/>
        </authorList>
    </citation>
    <scope>NUCLEOTIDE SEQUENCE [LARGE SCALE GENOMIC DNA]</scope>
    <source>
        <strain evidence="2">LSCM1</strain>
    </source>
</reference>
<evidence type="ECO:0000256" key="1">
    <source>
        <dbReference type="SAM" id="MobiDB-lite"/>
    </source>
</evidence>
<name>A0A836HV03_9TRYP</name>
<evidence type="ECO:0000313" key="2">
    <source>
        <dbReference type="EMBL" id="KAG5488133.1"/>
    </source>
</evidence>
<feature type="compositionally biased region" description="Polar residues" evidence="1">
    <location>
        <begin position="354"/>
        <end position="366"/>
    </location>
</feature>
<dbReference type="SUPFAM" id="SSF47473">
    <property type="entry name" value="EF-hand"/>
    <property type="match status" value="1"/>
</dbReference>
<evidence type="ECO:0000313" key="3">
    <source>
        <dbReference type="Proteomes" id="UP000673552"/>
    </source>
</evidence>
<dbReference type="GeneID" id="92518049"/>
<dbReference type="EMBL" id="JAFEUZ010000001">
    <property type="protein sequence ID" value="KAG5488133.1"/>
    <property type="molecule type" value="Genomic_DNA"/>
</dbReference>
<accession>A0A836HV03</accession>
<feature type="compositionally biased region" description="Basic and acidic residues" evidence="1">
    <location>
        <begin position="299"/>
        <end position="310"/>
    </location>
</feature>
<dbReference type="KEGG" id="lmat:92518049"/>
<dbReference type="AlphaFoldDB" id="A0A836HV03"/>
<dbReference type="Gene3D" id="1.10.238.10">
    <property type="entry name" value="EF-hand"/>
    <property type="match status" value="1"/>
</dbReference>
<organism evidence="2 3">
    <name type="scientific">Leishmania martiniquensis</name>
    <dbReference type="NCBI Taxonomy" id="1580590"/>
    <lineage>
        <taxon>Eukaryota</taxon>
        <taxon>Discoba</taxon>
        <taxon>Euglenozoa</taxon>
        <taxon>Kinetoplastea</taxon>
        <taxon>Metakinetoplastina</taxon>
        <taxon>Trypanosomatida</taxon>
        <taxon>Trypanosomatidae</taxon>
        <taxon>Leishmaniinae</taxon>
        <taxon>Leishmania</taxon>
    </lineage>
</organism>
<proteinExistence type="predicted"/>
<dbReference type="Proteomes" id="UP000673552">
    <property type="component" value="Chromosome 1"/>
</dbReference>
<dbReference type="OrthoDB" id="26525at2759"/>
<gene>
    <name evidence="2" type="ORF">LSCM1_08200</name>
</gene>
<evidence type="ECO:0008006" key="4">
    <source>
        <dbReference type="Google" id="ProtNLM"/>
    </source>
</evidence>
<feature type="compositionally biased region" description="Low complexity" evidence="1">
    <location>
        <begin position="483"/>
        <end position="499"/>
    </location>
</feature>